<protein>
    <recommendedName>
        <fullName evidence="4">Auto-transporter adhesin head GIN domain-containing protein</fullName>
    </recommendedName>
</protein>
<reference evidence="3" key="1">
    <citation type="journal article" date="2019" name="Int. J. Syst. Evol. Microbiol.">
        <title>The Global Catalogue of Microorganisms (GCM) 10K type strain sequencing project: providing services to taxonomists for standard genome sequencing and annotation.</title>
        <authorList>
            <consortium name="The Broad Institute Genomics Platform"/>
            <consortium name="The Broad Institute Genome Sequencing Center for Infectious Disease"/>
            <person name="Wu L."/>
            <person name="Ma J."/>
        </authorList>
    </citation>
    <scope>NUCLEOTIDE SEQUENCE [LARGE SCALE GENOMIC DNA]</scope>
    <source>
        <strain evidence="3">CCUG 53762</strain>
    </source>
</reference>
<keyword evidence="1" id="KW-0732">Signal</keyword>
<comment type="caution">
    <text evidence="2">The sequence shown here is derived from an EMBL/GenBank/DDBJ whole genome shotgun (WGS) entry which is preliminary data.</text>
</comment>
<dbReference type="Proteomes" id="UP001597118">
    <property type="component" value="Unassembled WGS sequence"/>
</dbReference>
<feature type="chain" id="PRO_5046322575" description="Auto-transporter adhesin head GIN domain-containing protein" evidence="1">
    <location>
        <begin position="21"/>
        <end position="169"/>
    </location>
</feature>
<accession>A0ABW4IGR7</accession>
<evidence type="ECO:0000256" key="1">
    <source>
        <dbReference type="SAM" id="SignalP"/>
    </source>
</evidence>
<dbReference type="PROSITE" id="PS51257">
    <property type="entry name" value="PROKAR_LIPOPROTEIN"/>
    <property type="match status" value="1"/>
</dbReference>
<evidence type="ECO:0008006" key="4">
    <source>
        <dbReference type="Google" id="ProtNLM"/>
    </source>
</evidence>
<dbReference type="RefSeq" id="WP_379663548.1">
    <property type="nucleotide sequence ID" value="NZ_JBHUDG010000043.1"/>
</dbReference>
<proteinExistence type="predicted"/>
<dbReference type="EMBL" id="JBHUDG010000043">
    <property type="protein sequence ID" value="MFD1631179.1"/>
    <property type="molecule type" value="Genomic_DNA"/>
</dbReference>
<keyword evidence="3" id="KW-1185">Reference proteome</keyword>
<organism evidence="2 3">
    <name type="scientific">Pseudopedobacter beijingensis</name>
    <dbReference type="NCBI Taxonomy" id="1207056"/>
    <lineage>
        <taxon>Bacteria</taxon>
        <taxon>Pseudomonadati</taxon>
        <taxon>Bacteroidota</taxon>
        <taxon>Sphingobacteriia</taxon>
        <taxon>Sphingobacteriales</taxon>
        <taxon>Sphingobacteriaceae</taxon>
        <taxon>Pseudopedobacter</taxon>
    </lineage>
</organism>
<name>A0ABW4IGR7_9SPHI</name>
<evidence type="ECO:0000313" key="3">
    <source>
        <dbReference type="Proteomes" id="UP001597118"/>
    </source>
</evidence>
<feature type="signal peptide" evidence="1">
    <location>
        <begin position="1"/>
        <end position="20"/>
    </location>
</feature>
<evidence type="ECO:0000313" key="2">
    <source>
        <dbReference type="EMBL" id="MFD1631179.1"/>
    </source>
</evidence>
<sequence length="169" mass="18818">MKTYLSLILVLLLWTSCNQNSDFDELTFSQTQEEIGNIRLHLKKDKSFDLNVLIEPAAQLEIEGDSDHIEGIEEDFQGVWSIQGDQVSLIFSSDAEIEKIFNSDLDPKKTVTVINEKEAHFQKDVETIVIHGVDCQRNSAANRVDGSTICLAECASHTTVRTGLVYGGS</sequence>
<gene>
    <name evidence="2" type="ORF">ACFSAH_14985</name>
</gene>